<evidence type="ECO:0000313" key="2">
    <source>
        <dbReference type="EMBL" id="CDO70063.1"/>
    </source>
</evidence>
<gene>
    <name evidence="2" type="ORF">BN946_scf184601.g16</name>
</gene>
<feature type="chain" id="PRO_5001587355" evidence="1">
    <location>
        <begin position="26"/>
        <end position="239"/>
    </location>
</feature>
<dbReference type="AlphaFoldDB" id="A0A060SCE5"/>
<feature type="signal peptide" evidence="1">
    <location>
        <begin position="1"/>
        <end position="25"/>
    </location>
</feature>
<dbReference type="EMBL" id="CCBP010000066">
    <property type="protein sequence ID" value="CDO70063.1"/>
    <property type="molecule type" value="Genomic_DNA"/>
</dbReference>
<keyword evidence="3" id="KW-1185">Reference proteome</keyword>
<evidence type="ECO:0000256" key="1">
    <source>
        <dbReference type="SAM" id="SignalP"/>
    </source>
</evidence>
<accession>A0A060SCE5</accession>
<dbReference type="Proteomes" id="UP000029665">
    <property type="component" value="Unassembled WGS sequence"/>
</dbReference>
<comment type="caution">
    <text evidence="2">The sequence shown here is derived from an EMBL/GenBank/DDBJ whole genome shotgun (WGS) entry which is preliminary data.</text>
</comment>
<keyword evidence="1" id="KW-0732">Signal</keyword>
<dbReference type="OrthoDB" id="2740581at2759"/>
<name>A0A060SCE5_PYCCI</name>
<sequence length="239" mass="25500">MQVSFTFLRFLSLALVTAHLSGAVADSSSTLHNITVDDTDGSPDGLYKVIYSPPDAWKAGSAKGCDGCLVSDIDTSKLQNGTWHEAAYDATHPQQITATVLFNGTGVWIYGLLPHTNLSATNDVYFHYAIDSPLTSGFVNATAEHGNIVNNTAAVDYDVFLFGVSALNASRPHNVTLLVGSGGNPRSTQGSDSPVLSSIFLLDYVVIMYVVPLCPLPLSHTSVSSMPVILRPREPQTDL</sequence>
<evidence type="ECO:0000313" key="3">
    <source>
        <dbReference type="Proteomes" id="UP000029665"/>
    </source>
</evidence>
<protein>
    <submittedName>
        <fullName evidence="2">Uncharacterized protein</fullName>
    </submittedName>
</protein>
<dbReference type="HOGENOM" id="CLU_096179_0_0_1"/>
<dbReference type="STRING" id="5643.A0A060SCE5"/>
<proteinExistence type="predicted"/>
<organism evidence="2 3">
    <name type="scientific">Pycnoporus cinnabarinus</name>
    <name type="common">Cinnabar-red polypore</name>
    <name type="synonym">Trametes cinnabarina</name>
    <dbReference type="NCBI Taxonomy" id="5643"/>
    <lineage>
        <taxon>Eukaryota</taxon>
        <taxon>Fungi</taxon>
        <taxon>Dikarya</taxon>
        <taxon>Basidiomycota</taxon>
        <taxon>Agaricomycotina</taxon>
        <taxon>Agaricomycetes</taxon>
        <taxon>Polyporales</taxon>
        <taxon>Polyporaceae</taxon>
        <taxon>Trametes</taxon>
    </lineage>
</organism>
<reference evidence="2" key="1">
    <citation type="submission" date="2014-01" db="EMBL/GenBank/DDBJ databases">
        <title>The genome of the white-rot fungus Pycnoporus cinnabarinus: a basidiomycete model with a versatile arsenal for lignocellulosic biomass breakdown.</title>
        <authorList>
            <person name="Levasseur A."/>
            <person name="Lomascolo A."/>
            <person name="Ruiz-Duenas F.J."/>
            <person name="Uzan E."/>
            <person name="Piumi F."/>
            <person name="Kues U."/>
            <person name="Ram A.F.J."/>
            <person name="Murat C."/>
            <person name="Haon M."/>
            <person name="Benoit I."/>
            <person name="Arfi Y."/>
            <person name="Chevret D."/>
            <person name="Drula E."/>
            <person name="Kwon M.J."/>
            <person name="Gouret P."/>
            <person name="Lesage-Meessen L."/>
            <person name="Lombard V."/>
            <person name="Mariette J."/>
            <person name="Noirot C."/>
            <person name="Park J."/>
            <person name="Patyshakuliyeva A."/>
            <person name="Wieneger R.A.B."/>
            <person name="Wosten H.A.B."/>
            <person name="Martin F."/>
            <person name="Coutinho P.M."/>
            <person name="de Vries R."/>
            <person name="Martinez A.T."/>
            <person name="Klopp C."/>
            <person name="Pontarotti P."/>
            <person name="Henrissat B."/>
            <person name="Record E."/>
        </authorList>
    </citation>
    <scope>NUCLEOTIDE SEQUENCE [LARGE SCALE GENOMIC DNA]</scope>
    <source>
        <strain evidence="2">BRFM137</strain>
    </source>
</reference>